<accession>A0A8S0PQ30</accession>
<organism evidence="8 9">
    <name type="scientific">Olea europaea subsp. europaea</name>
    <dbReference type="NCBI Taxonomy" id="158383"/>
    <lineage>
        <taxon>Eukaryota</taxon>
        <taxon>Viridiplantae</taxon>
        <taxon>Streptophyta</taxon>
        <taxon>Embryophyta</taxon>
        <taxon>Tracheophyta</taxon>
        <taxon>Spermatophyta</taxon>
        <taxon>Magnoliopsida</taxon>
        <taxon>eudicotyledons</taxon>
        <taxon>Gunneridae</taxon>
        <taxon>Pentapetalae</taxon>
        <taxon>asterids</taxon>
        <taxon>lamiids</taxon>
        <taxon>Lamiales</taxon>
        <taxon>Oleaceae</taxon>
        <taxon>Oleeae</taxon>
        <taxon>Olea</taxon>
    </lineage>
</organism>
<dbReference type="InterPro" id="IPR039617">
    <property type="entry name" value="CLAVATA3-CLE"/>
</dbReference>
<dbReference type="Gramene" id="OE9A104758T1">
    <property type="protein sequence ID" value="OE9A104758C1"/>
    <property type="gene ID" value="OE9A104758"/>
</dbReference>
<dbReference type="EMBL" id="CACTIH010000091">
    <property type="protein sequence ID" value="CAA2953480.1"/>
    <property type="molecule type" value="Genomic_DNA"/>
</dbReference>
<comment type="similarity">
    <text evidence="2">Belongs to the CLV3/ESR signal peptide family.</text>
</comment>
<evidence type="ECO:0000256" key="6">
    <source>
        <dbReference type="ARBA" id="ARBA00023180"/>
    </source>
</evidence>
<dbReference type="PANTHER" id="PTHR36016">
    <property type="entry name" value="CLAVATA3/ESR (CLE)-RELATED PROTEIN 7"/>
    <property type="match status" value="1"/>
</dbReference>
<evidence type="ECO:0000256" key="1">
    <source>
        <dbReference type="ARBA" id="ARBA00004239"/>
    </source>
</evidence>
<keyword evidence="9" id="KW-1185">Reference proteome</keyword>
<evidence type="ECO:0000256" key="5">
    <source>
        <dbReference type="ARBA" id="ARBA00022782"/>
    </source>
</evidence>
<reference evidence="8 9" key="1">
    <citation type="submission" date="2019-12" db="EMBL/GenBank/DDBJ databases">
        <authorList>
            <person name="Alioto T."/>
            <person name="Alioto T."/>
            <person name="Gomez Garrido J."/>
        </authorList>
    </citation>
    <scope>NUCLEOTIDE SEQUENCE [LARGE SCALE GENOMIC DNA]</scope>
</reference>
<protein>
    <submittedName>
        <fullName evidence="8">Uncharacterized protein</fullName>
    </submittedName>
</protein>
<keyword evidence="4" id="KW-0732">Signal</keyword>
<evidence type="ECO:0000313" key="8">
    <source>
        <dbReference type="EMBL" id="CAA2953480.1"/>
    </source>
</evidence>
<sequence length="97" mass="10737">MRTMSAYSMTARVLFMGLMIASIFTASSNARLSNVFLAEKEPTANIMPLPTLHEFGIEVSKLEYYKRRAALMLDAGTMRVAPDGPDPQHHFKSPSSS</sequence>
<dbReference type="OrthoDB" id="1406315at2759"/>
<comment type="caution">
    <text evidence="8">The sequence shown here is derived from an EMBL/GenBank/DDBJ whole genome shotgun (WGS) entry which is preliminary data.</text>
</comment>
<keyword evidence="5" id="KW-0221">Differentiation</keyword>
<evidence type="ECO:0000256" key="3">
    <source>
        <dbReference type="ARBA" id="ARBA00022525"/>
    </source>
</evidence>
<keyword evidence="7" id="KW-0379">Hydroxylation</keyword>
<evidence type="ECO:0000256" key="4">
    <source>
        <dbReference type="ARBA" id="ARBA00022729"/>
    </source>
</evidence>
<dbReference type="PANTHER" id="PTHR36016:SF1">
    <property type="entry name" value="CLAVATA3_ESR (CLE)-RELATED PROTEIN 5-RELATED"/>
    <property type="match status" value="1"/>
</dbReference>
<gene>
    <name evidence="8" type="ORF">OLEA9_A104758</name>
</gene>
<comment type="subcellular location">
    <subcellularLocation>
        <location evidence="1">Secreted</location>
        <location evidence="1">Extracellular space</location>
    </subcellularLocation>
</comment>
<dbReference type="AlphaFoldDB" id="A0A8S0PQ30"/>
<dbReference type="GO" id="GO:0030154">
    <property type="term" value="P:cell differentiation"/>
    <property type="evidence" value="ECO:0007669"/>
    <property type="project" value="UniProtKB-KW"/>
</dbReference>
<name>A0A8S0PQ30_OLEEU</name>
<evidence type="ECO:0000256" key="7">
    <source>
        <dbReference type="ARBA" id="ARBA00023278"/>
    </source>
</evidence>
<dbReference type="GO" id="GO:0005576">
    <property type="term" value="C:extracellular region"/>
    <property type="evidence" value="ECO:0007669"/>
    <property type="project" value="UniProtKB-SubCell"/>
</dbReference>
<proteinExistence type="inferred from homology"/>
<dbReference type="Proteomes" id="UP000594638">
    <property type="component" value="Unassembled WGS sequence"/>
</dbReference>
<evidence type="ECO:0000313" key="9">
    <source>
        <dbReference type="Proteomes" id="UP000594638"/>
    </source>
</evidence>
<evidence type="ECO:0000256" key="2">
    <source>
        <dbReference type="ARBA" id="ARBA00005416"/>
    </source>
</evidence>
<keyword evidence="6" id="KW-0325">Glycoprotein</keyword>
<keyword evidence="3" id="KW-0964">Secreted</keyword>